<proteinExistence type="predicted"/>
<accession>A0ABQ6BLD2</accession>
<comment type="caution">
    <text evidence="2">The sequence shown here is derived from an EMBL/GenBank/DDBJ whole genome shotgun (WGS) entry which is preliminary data.</text>
</comment>
<keyword evidence="1" id="KW-0472">Membrane</keyword>
<dbReference type="Proteomes" id="UP001156921">
    <property type="component" value="Unassembled WGS sequence"/>
</dbReference>
<reference evidence="3" key="1">
    <citation type="journal article" date="2019" name="Int. J. Syst. Evol. Microbiol.">
        <title>The Global Catalogue of Microorganisms (GCM) 10K type strain sequencing project: providing services to taxonomists for standard genome sequencing and annotation.</title>
        <authorList>
            <consortium name="The Broad Institute Genomics Platform"/>
            <consortium name="The Broad Institute Genome Sequencing Center for Infectious Disease"/>
            <person name="Wu L."/>
            <person name="Ma J."/>
        </authorList>
    </citation>
    <scope>NUCLEOTIDE SEQUENCE [LARGE SCALE GENOMIC DNA]</scope>
    <source>
        <strain evidence="3">NBRC 110107</strain>
    </source>
</reference>
<evidence type="ECO:0000256" key="1">
    <source>
        <dbReference type="SAM" id="Phobius"/>
    </source>
</evidence>
<evidence type="ECO:0000313" key="3">
    <source>
        <dbReference type="Proteomes" id="UP001156921"/>
    </source>
</evidence>
<keyword evidence="1" id="KW-1133">Transmembrane helix</keyword>
<keyword evidence="1" id="KW-0812">Transmembrane</keyword>
<name>A0ABQ6BLD2_9CAUL</name>
<keyword evidence="3" id="KW-1185">Reference proteome</keyword>
<feature type="transmembrane region" description="Helical" evidence="1">
    <location>
        <begin position="38"/>
        <end position="58"/>
    </location>
</feature>
<gene>
    <name evidence="2" type="ORF">GCM10007859_22770</name>
</gene>
<organism evidence="2 3">
    <name type="scientific">Brevundimonas denitrificans</name>
    <dbReference type="NCBI Taxonomy" id="1443434"/>
    <lineage>
        <taxon>Bacteria</taxon>
        <taxon>Pseudomonadati</taxon>
        <taxon>Pseudomonadota</taxon>
        <taxon>Alphaproteobacteria</taxon>
        <taxon>Caulobacterales</taxon>
        <taxon>Caulobacteraceae</taxon>
        <taxon>Brevundimonas</taxon>
    </lineage>
</organism>
<evidence type="ECO:0000313" key="2">
    <source>
        <dbReference type="EMBL" id="GLS02254.1"/>
    </source>
</evidence>
<sequence length="59" mass="6627">MQRNNKRGVKTSLAQDQRRTTMNTMNASYFIEKVGHGILNAFLLAALPIALFTTLIQAF</sequence>
<protein>
    <submittedName>
        <fullName evidence="2">Uncharacterized protein</fullName>
    </submittedName>
</protein>
<dbReference type="EMBL" id="BSOY01000058">
    <property type="protein sequence ID" value="GLS02254.1"/>
    <property type="molecule type" value="Genomic_DNA"/>
</dbReference>